<dbReference type="InterPro" id="IPR025996">
    <property type="entry name" value="MT1864/Rv1816-like_C"/>
</dbReference>
<dbReference type="InterPro" id="IPR050109">
    <property type="entry name" value="HTH-type_TetR-like_transc_reg"/>
</dbReference>
<reference evidence="6" key="1">
    <citation type="submission" date="2018-09" db="EMBL/GenBank/DDBJ databases">
        <authorList>
            <person name="Kim I."/>
        </authorList>
    </citation>
    <scope>NUCLEOTIDE SEQUENCE [LARGE SCALE GENOMIC DNA]</scope>
    <source>
        <strain evidence="6">DD4a</strain>
    </source>
</reference>
<keyword evidence="3" id="KW-0804">Transcription</keyword>
<keyword evidence="2" id="KW-0238">DNA-binding</keyword>
<dbReference type="SUPFAM" id="SSF46689">
    <property type="entry name" value="Homeodomain-like"/>
    <property type="match status" value="1"/>
</dbReference>
<evidence type="ECO:0000256" key="3">
    <source>
        <dbReference type="ARBA" id="ARBA00023163"/>
    </source>
</evidence>
<dbReference type="Gene3D" id="1.10.10.60">
    <property type="entry name" value="Homeodomain-like"/>
    <property type="match status" value="1"/>
</dbReference>
<dbReference type="InterPro" id="IPR009057">
    <property type="entry name" value="Homeodomain-like_sf"/>
</dbReference>
<dbReference type="SUPFAM" id="SSF48498">
    <property type="entry name" value="Tetracyclin repressor-like, C-terminal domain"/>
    <property type="match status" value="1"/>
</dbReference>
<feature type="domain" description="HTH-type transcriptional regulator MT1864/Rv1816-like C-terminal" evidence="4">
    <location>
        <begin position="82"/>
        <end position="178"/>
    </location>
</feature>
<dbReference type="AlphaFoldDB" id="A0A3A1U0Z0"/>
<dbReference type="Proteomes" id="UP000265742">
    <property type="component" value="Unassembled WGS sequence"/>
</dbReference>
<dbReference type="GO" id="GO:0003700">
    <property type="term" value="F:DNA-binding transcription factor activity"/>
    <property type="evidence" value="ECO:0007669"/>
    <property type="project" value="TreeGrafter"/>
</dbReference>
<dbReference type="Gene3D" id="1.10.357.10">
    <property type="entry name" value="Tetracycline Repressor, domain 2"/>
    <property type="match status" value="1"/>
</dbReference>
<dbReference type="RefSeq" id="WP_119480363.1">
    <property type="nucleotide sequence ID" value="NZ_QXTG01000001.1"/>
</dbReference>
<proteinExistence type="predicted"/>
<dbReference type="EMBL" id="QXTG01000001">
    <property type="protein sequence ID" value="RIX30000.1"/>
    <property type="molecule type" value="Genomic_DNA"/>
</dbReference>
<sequence>MARAGLSPGRVVEAAAVMADETGLGGVVLAGLAERVGVRQPSLYKHIDSLAGLRRGISIVAQRQLLEVLTRAAVGRSGREALVAMAGAYRGWALEHPGRYEAAQLMPAPDDAEHEASAAAIVDLIADVLAGYGLRDDDAIDAIRGFRAMLHGFVSLEAAGGFRFRADVDRSFDRLIEGFARTVEQGTGGRPG</sequence>
<evidence type="ECO:0000256" key="2">
    <source>
        <dbReference type="ARBA" id="ARBA00023125"/>
    </source>
</evidence>
<organism evidence="5 6">
    <name type="scientific">Amnibacterium setariae</name>
    <dbReference type="NCBI Taxonomy" id="2306585"/>
    <lineage>
        <taxon>Bacteria</taxon>
        <taxon>Bacillati</taxon>
        <taxon>Actinomycetota</taxon>
        <taxon>Actinomycetes</taxon>
        <taxon>Micrococcales</taxon>
        <taxon>Microbacteriaceae</taxon>
        <taxon>Amnibacterium</taxon>
    </lineage>
</organism>
<comment type="caution">
    <text evidence="5">The sequence shown here is derived from an EMBL/GenBank/DDBJ whole genome shotgun (WGS) entry which is preliminary data.</text>
</comment>
<evidence type="ECO:0000313" key="5">
    <source>
        <dbReference type="EMBL" id="RIX30000.1"/>
    </source>
</evidence>
<evidence type="ECO:0000313" key="6">
    <source>
        <dbReference type="Proteomes" id="UP000265742"/>
    </source>
</evidence>
<evidence type="ECO:0000256" key="1">
    <source>
        <dbReference type="ARBA" id="ARBA00023015"/>
    </source>
</evidence>
<keyword evidence="6" id="KW-1185">Reference proteome</keyword>
<evidence type="ECO:0000259" key="4">
    <source>
        <dbReference type="Pfam" id="PF13305"/>
    </source>
</evidence>
<dbReference type="InterPro" id="IPR036271">
    <property type="entry name" value="Tet_transcr_reg_TetR-rel_C_sf"/>
</dbReference>
<name>A0A3A1U0Z0_9MICO</name>
<dbReference type="GO" id="GO:0000976">
    <property type="term" value="F:transcription cis-regulatory region binding"/>
    <property type="evidence" value="ECO:0007669"/>
    <property type="project" value="TreeGrafter"/>
</dbReference>
<dbReference type="Pfam" id="PF13305">
    <property type="entry name" value="TetR_C_33"/>
    <property type="match status" value="1"/>
</dbReference>
<gene>
    <name evidence="5" type="ORF">D1781_00545</name>
</gene>
<protein>
    <submittedName>
        <fullName evidence="5">TetR/AcrR family transcriptional regulator</fullName>
    </submittedName>
</protein>
<dbReference type="PANTHER" id="PTHR30055">
    <property type="entry name" value="HTH-TYPE TRANSCRIPTIONAL REGULATOR RUTR"/>
    <property type="match status" value="1"/>
</dbReference>
<dbReference type="PANTHER" id="PTHR30055:SF151">
    <property type="entry name" value="TRANSCRIPTIONAL REGULATORY PROTEIN"/>
    <property type="match status" value="1"/>
</dbReference>
<dbReference type="OrthoDB" id="71867at2"/>
<keyword evidence="1" id="KW-0805">Transcription regulation</keyword>
<accession>A0A3A1U0Z0</accession>